<feature type="signal peptide" evidence="1">
    <location>
        <begin position="1"/>
        <end position="30"/>
    </location>
</feature>
<organism evidence="3 4">
    <name type="scientific">Chitinasiproducens palmae</name>
    <dbReference type="NCBI Taxonomy" id="1770053"/>
    <lineage>
        <taxon>Bacteria</taxon>
        <taxon>Pseudomonadati</taxon>
        <taxon>Pseudomonadota</taxon>
        <taxon>Betaproteobacteria</taxon>
        <taxon>Burkholderiales</taxon>
        <taxon>Burkholderiaceae</taxon>
        <taxon>Chitinasiproducens</taxon>
    </lineage>
</organism>
<dbReference type="EMBL" id="FNLO01000004">
    <property type="protein sequence ID" value="SDV48299.1"/>
    <property type="molecule type" value="Genomic_DNA"/>
</dbReference>
<dbReference type="Pfam" id="PF00144">
    <property type="entry name" value="Beta-lactamase"/>
    <property type="match status" value="1"/>
</dbReference>
<evidence type="ECO:0000256" key="1">
    <source>
        <dbReference type="SAM" id="SignalP"/>
    </source>
</evidence>
<dbReference type="Gene3D" id="3.40.710.10">
    <property type="entry name" value="DD-peptidase/beta-lactamase superfamily"/>
    <property type="match status" value="1"/>
</dbReference>
<name>A0A1H2PNN3_9BURK</name>
<sequence>MTLCNGARRRFLGRAGALSLSAAGIPSAFAQADGMRATIAPLVRTYLQRWSLPGLSLAVGRGGHIDFAGAFGTADRANDERLTPAARMRIASLSKAFTSTAILRLIEAKALSLDTAVFGESGVLNQFSLDDAPHRDWLRAITVHHLLTHTCGGWDNTRNDPMFETPRLDHAQLIAHTLATHPLQAPPGTRYAYSNFGYCVLGRVIERIGALPYQQYVNRTMLHPLGIADMRIATREPAPGETRYFDAQPASPYDMPIFRMDSHGGWIATPSDLVRFVASVFAATDGSDATPLLTPASVATARQGTAANPHYGCGWVTNAIGNTWHNGSLPGTSSIMVHTRHGLCWAAIVNARRPDTQQEAELDRLMWDIVRTQPQWQA</sequence>
<dbReference type="PANTHER" id="PTHR46825:SF7">
    <property type="entry name" value="D-ALANYL-D-ALANINE CARBOXYPEPTIDASE"/>
    <property type="match status" value="1"/>
</dbReference>
<feature type="domain" description="Beta-lactamase-related" evidence="2">
    <location>
        <begin position="42"/>
        <end position="361"/>
    </location>
</feature>
<proteinExistence type="predicted"/>
<evidence type="ECO:0000313" key="4">
    <source>
        <dbReference type="Proteomes" id="UP000243719"/>
    </source>
</evidence>
<dbReference type="SUPFAM" id="SSF56601">
    <property type="entry name" value="beta-lactamase/transpeptidase-like"/>
    <property type="match status" value="1"/>
</dbReference>
<gene>
    <name evidence="3" type="ORF">SAMN05216551_104338</name>
</gene>
<dbReference type="AlphaFoldDB" id="A0A1H2PNN3"/>
<dbReference type="PROSITE" id="PS51318">
    <property type="entry name" value="TAT"/>
    <property type="match status" value="1"/>
</dbReference>
<feature type="chain" id="PRO_5017346319" evidence="1">
    <location>
        <begin position="31"/>
        <end position="378"/>
    </location>
</feature>
<dbReference type="InterPro" id="IPR006311">
    <property type="entry name" value="TAT_signal"/>
</dbReference>
<dbReference type="PANTHER" id="PTHR46825">
    <property type="entry name" value="D-ALANYL-D-ALANINE-CARBOXYPEPTIDASE/ENDOPEPTIDASE AMPH"/>
    <property type="match status" value="1"/>
</dbReference>
<accession>A0A1H2PNN3</accession>
<dbReference type="InterPro" id="IPR050491">
    <property type="entry name" value="AmpC-like"/>
</dbReference>
<dbReference type="Proteomes" id="UP000243719">
    <property type="component" value="Unassembled WGS sequence"/>
</dbReference>
<protein>
    <submittedName>
        <fullName evidence="3">CubicO group peptidase, beta-lactamase class C family</fullName>
    </submittedName>
</protein>
<keyword evidence="4" id="KW-1185">Reference proteome</keyword>
<dbReference type="InterPro" id="IPR001466">
    <property type="entry name" value="Beta-lactam-related"/>
</dbReference>
<dbReference type="InterPro" id="IPR012338">
    <property type="entry name" value="Beta-lactam/transpept-like"/>
</dbReference>
<evidence type="ECO:0000259" key="2">
    <source>
        <dbReference type="Pfam" id="PF00144"/>
    </source>
</evidence>
<evidence type="ECO:0000313" key="3">
    <source>
        <dbReference type="EMBL" id="SDV48299.1"/>
    </source>
</evidence>
<keyword evidence="1" id="KW-0732">Signal</keyword>
<reference evidence="4" key="1">
    <citation type="submission" date="2016-09" db="EMBL/GenBank/DDBJ databases">
        <authorList>
            <person name="Varghese N."/>
            <person name="Submissions S."/>
        </authorList>
    </citation>
    <scope>NUCLEOTIDE SEQUENCE [LARGE SCALE GENOMIC DNA]</scope>
    <source>
        <strain evidence="4">JS23</strain>
    </source>
</reference>
<dbReference type="STRING" id="1770053.SAMN05216551_104338"/>
<dbReference type="RefSeq" id="WP_170845089.1">
    <property type="nucleotide sequence ID" value="NZ_FNLO01000004.1"/>
</dbReference>